<name>A0AAV0ZUC9_VICFA</name>
<reference evidence="1 2" key="1">
    <citation type="submission" date="2023-01" db="EMBL/GenBank/DDBJ databases">
        <authorList>
            <person name="Kreplak J."/>
        </authorList>
    </citation>
    <scope>NUCLEOTIDE SEQUENCE [LARGE SCALE GENOMIC DNA]</scope>
</reference>
<dbReference type="EMBL" id="OX451737">
    <property type="protein sequence ID" value="CAI8601501.1"/>
    <property type="molecule type" value="Genomic_DNA"/>
</dbReference>
<dbReference type="Proteomes" id="UP001157006">
    <property type="component" value="Chromosome 2"/>
</dbReference>
<protein>
    <submittedName>
        <fullName evidence="1">Uncharacterized protein</fullName>
    </submittedName>
</protein>
<organism evidence="1 2">
    <name type="scientific">Vicia faba</name>
    <name type="common">Broad bean</name>
    <name type="synonym">Faba vulgaris</name>
    <dbReference type="NCBI Taxonomy" id="3906"/>
    <lineage>
        <taxon>Eukaryota</taxon>
        <taxon>Viridiplantae</taxon>
        <taxon>Streptophyta</taxon>
        <taxon>Embryophyta</taxon>
        <taxon>Tracheophyta</taxon>
        <taxon>Spermatophyta</taxon>
        <taxon>Magnoliopsida</taxon>
        <taxon>eudicotyledons</taxon>
        <taxon>Gunneridae</taxon>
        <taxon>Pentapetalae</taxon>
        <taxon>rosids</taxon>
        <taxon>fabids</taxon>
        <taxon>Fabales</taxon>
        <taxon>Fabaceae</taxon>
        <taxon>Papilionoideae</taxon>
        <taxon>50 kb inversion clade</taxon>
        <taxon>NPAAA clade</taxon>
        <taxon>Hologalegina</taxon>
        <taxon>IRL clade</taxon>
        <taxon>Fabeae</taxon>
        <taxon>Vicia</taxon>
    </lineage>
</organism>
<sequence>MKGVVLSCSNWSEQDVTAEKEYPVFVSGQRVYRLHREYLANRVIIGLEVANSSRMVAPGKARTSESKLGTAPVTTLSVIPDGVVSPHPDPVRDGPVLPHLLRQFLLDHEGLM</sequence>
<evidence type="ECO:0000313" key="1">
    <source>
        <dbReference type="EMBL" id="CAI8601501.1"/>
    </source>
</evidence>
<keyword evidence="2" id="KW-1185">Reference proteome</keyword>
<accession>A0AAV0ZUC9</accession>
<dbReference type="AlphaFoldDB" id="A0AAV0ZUC9"/>
<proteinExistence type="predicted"/>
<evidence type="ECO:0000313" key="2">
    <source>
        <dbReference type="Proteomes" id="UP001157006"/>
    </source>
</evidence>
<gene>
    <name evidence="1" type="ORF">VFH_II275520</name>
</gene>